<gene>
    <name evidence="2" type="ORF">DEP91_08535</name>
</gene>
<evidence type="ECO:0000256" key="1">
    <source>
        <dbReference type="SAM" id="MobiDB-lite"/>
    </source>
</evidence>
<dbReference type="AlphaFoldDB" id="A0A3D0WBS5"/>
<comment type="caution">
    <text evidence="2">The sequence shown here is derived from an EMBL/GenBank/DDBJ whole genome shotgun (WGS) entry which is preliminary data.</text>
</comment>
<sequence>MKASRVRTERPELPKRETDLTRTEKLKPLTATPRAGDEVRISRNVLEEVYERLGEAIGAVERGNNRAIGNNRLWGCVEVIFRTGKTPAECAQPN</sequence>
<protein>
    <submittedName>
        <fullName evidence="2">Uncharacterized protein</fullName>
    </submittedName>
</protein>
<feature type="region of interest" description="Disordered" evidence="1">
    <location>
        <begin position="1"/>
        <end position="22"/>
    </location>
</feature>
<accession>A0A3D0WBS5</accession>
<evidence type="ECO:0000313" key="2">
    <source>
        <dbReference type="EMBL" id="HCB76207.1"/>
    </source>
</evidence>
<reference evidence="2 3" key="1">
    <citation type="journal article" date="2018" name="Nat. Biotechnol.">
        <title>A standardized bacterial taxonomy based on genome phylogeny substantially revises the tree of life.</title>
        <authorList>
            <person name="Parks D.H."/>
            <person name="Chuvochina M."/>
            <person name="Waite D.W."/>
            <person name="Rinke C."/>
            <person name="Skarshewski A."/>
            <person name="Chaumeil P.A."/>
            <person name="Hugenholtz P."/>
        </authorList>
    </citation>
    <scope>NUCLEOTIDE SEQUENCE [LARGE SCALE GENOMIC DNA]</scope>
    <source>
        <strain evidence="2">UBA9015</strain>
    </source>
</reference>
<proteinExistence type="predicted"/>
<dbReference type="Proteomes" id="UP000262699">
    <property type="component" value="Unassembled WGS sequence"/>
</dbReference>
<organism evidence="2 3">
    <name type="scientific">Sphingomonas bacterium</name>
    <dbReference type="NCBI Taxonomy" id="1895847"/>
    <lineage>
        <taxon>Bacteria</taxon>
        <taxon>Pseudomonadati</taxon>
        <taxon>Pseudomonadota</taxon>
        <taxon>Alphaproteobacteria</taxon>
        <taxon>Sphingomonadales</taxon>
        <taxon>Sphingomonadaceae</taxon>
        <taxon>Sphingomonas</taxon>
    </lineage>
</organism>
<name>A0A3D0WBS5_9SPHN</name>
<dbReference type="EMBL" id="DOYJ01000237">
    <property type="protein sequence ID" value="HCB76207.1"/>
    <property type="molecule type" value="Genomic_DNA"/>
</dbReference>
<evidence type="ECO:0000313" key="3">
    <source>
        <dbReference type="Proteomes" id="UP000262699"/>
    </source>
</evidence>